<dbReference type="EMBL" id="JAJVCZ030000005">
    <property type="protein sequence ID" value="KAL0259902.1"/>
    <property type="molecule type" value="Genomic_DNA"/>
</dbReference>
<evidence type="ECO:0000256" key="1">
    <source>
        <dbReference type="SAM" id="MobiDB-lite"/>
    </source>
</evidence>
<dbReference type="RefSeq" id="XP_066632931.1">
    <property type="nucleotide sequence ID" value="XM_066777089.1"/>
</dbReference>
<reference evidence="2 3" key="1">
    <citation type="submission" date="2024-02" db="EMBL/GenBank/DDBJ databases">
        <title>De novo assembly and annotation of 12 fungi associated with fruit tree decline syndrome in Ontario, Canada.</title>
        <authorList>
            <person name="Sulman M."/>
            <person name="Ellouze W."/>
            <person name="Ilyukhin E."/>
        </authorList>
    </citation>
    <scope>NUCLEOTIDE SEQUENCE [LARGE SCALE GENOMIC DNA]</scope>
    <source>
        <strain evidence="2 3">FDS-637</strain>
    </source>
</reference>
<evidence type="ECO:0000313" key="3">
    <source>
        <dbReference type="Proteomes" id="UP001430584"/>
    </source>
</evidence>
<comment type="caution">
    <text evidence="2">The sequence shown here is derived from an EMBL/GenBank/DDBJ whole genome shotgun (WGS) entry which is preliminary data.</text>
</comment>
<feature type="compositionally biased region" description="Basic and acidic residues" evidence="1">
    <location>
        <begin position="548"/>
        <end position="569"/>
    </location>
</feature>
<feature type="region of interest" description="Disordered" evidence="1">
    <location>
        <begin position="726"/>
        <end position="1009"/>
    </location>
</feature>
<organism evidence="2 3">
    <name type="scientific">Diplodia seriata</name>
    <dbReference type="NCBI Taxonomy" id="420778"/>
    <lineage>
        <taxon>Eukaryota</taxon>
        <taxon>Fungi</taxon>
        <taxon>Dikarya</taxon>
        <taxon>Ascomycota</taxon>
        <taxon>Pezizomycotina</taxon>
        <taxon>Dothideomycetes</taxon>
        <taxon>Dothideomycetes incertae sedis</taxon>
        <taxon>Botryosphaeriales</taxon>
        <taxon>Botryosphaeriaceae</taxon>
        <taxon>Diplodia</taxon>
    </lineage>
</organism>
<feature type="region of interest" description="Disordered" evidence="1">
    <location>
        <begin position="542"/>
        <end position="569"/>
    </location>
</feature>
<dbReference type="PANTHER" id="PTHR23159">
    <property type="entry name" value="CENTROSOMAL PROTEIN 2"/>
    <property type="match status" value="1"/>
</dbReference>
<dbReference type="Proteomes" id="UP001430584">
    <property type="component" value="Unassembled WGS sequence"/>
</dbReference>
<feature type="region of interest" description="Disordered" evidence="1">
    <location>
        <begin position="169"/>
        <end position="239"/>
    </location>
</feature>
<protein>
    <submittedName>
        <fullName evidence="2">Uncharacterized protein</fullName>
    </submittedName>
</protein>
<dbReference type="GeneID" id="92009728"/>
<feature type="compositionally biased region" description="Low complexity" evidence="1">
    <location>
        <begin position="211"/>
        <end position="221"/>
    </location>
</feature>
<accession>A0ABR3CGZ1</accession>
<feature type="compositionally biased region" description="Polar residues" evidence="1">
    <location>
        <begin position="759"/>
        <end position="776"/>
    </location>
</feature>
<keyword evidence="3" id="KW-1185">Reference proteome</keyword>
<sequence length="1009" mass="111232">MASKFFLWSKADRHNAAGAHRSYRVDGLMPVDQYPVDQWDSPSDLAGSKKRKVSPTVFLAPDAAADFDASAVAPSSALHETTMTSGALVSNVAIANDMPRFPVVNYPLPSPSQRPRSHTAPPTPTIAELPGSILLENQGFPGEAKNAEAGLEDDSAAKKMAFAPALQVPVSTNKGTQHKKSLSLNTATSRWGPDTTAGSSRAAGPLFHQLSVDSRSSSHTSSQRRRGDRSDNSSLLRSPITEVTEASSAFAFAGSESSNVSAKQPMRQTQVSDNEQLKAVVVTQNKQIALLKSQFQHLRISHEAHASTLAEAHHREMDAMRSYVHYLEESRDCKPNGASISGPEATRTKSDDSSTMERVVKDRLGSEISITSAEGQERFNELNRTLSMATKHIAAMKDQMEQLVARKDAYKDRAADLEVRVHDSHEMLIDLRESEYKLEIERRLMHERYRELKAELVALRTQPEQSRIGDLENGLAEEKLRAELLATQLEAMQLRTPLPNTVAELTKTIDDLKSQLKEKDDQIYELQHVNQALQLDLEEMDTQQARQAAEHDEALAQESRERRAVKDKVKQLDHENTELKEIVEAQGEDLVSVQDEYERLRKLLHSEMRSQARKAISRNLIPGTPSSADGYLELVAAETRRRVKALIAKEDGKSSDYPLSDPQERIKQLEQEVQHHVNELVRCKRDNRGYRKDIKRVNTKLDKMRTSMCGADNVEPNHLQRHLLLQRPITPTTDSPTDEKPNMDGLGISTALPSPPKTAPSSQPTSAVSGNISDSSFPPVPSTAPNRSRSNTNKKLPPYPCLPEQAAENASEASVPASDTFANNPPPPPSSTYSQDQPPPSYSSRPRTPRTPVSYKLTPTVTERTPTTTERTVSVSSVIPNPAVSPAMIRRPPTQRYYSSEHNNITIPPPPAPEGPSSGGTQRSPPENIAAAADGPEEQPRPKTSSSSKSMRRRRRQQQETAPGKDGGTDDSSTLTALPQRPPSGWKAERKSQEEKLGLNTSVFGIPQV</sequence>
<name>A0ABR3CGZ1_9PEZI</name>
<proteinExistence type="predicted"/>
<feature type="compositionally biased region" description="Low complexity" evidence="1">
    <location>
        <begin position="831"/>
        <end position="878"/>
    </location>
</feature>
<gene>
    <name evidence="2" type="ORF">SLS55_005643</name>
</gene>
<feature type="region of interest" description="Disordered" evidence="1">
    <location>
        <begin position="108"/>
        <end position="128"/>
    </location>
</feature>
<feature type="compositionally biased region" description="Polar residues" evidence="1">
    <location>
        <begin position="896"/>
        <end position="906"/>
    </location>
</feature>
<evidence type="ECO:0000313" key="2">
    <source>
        <dbReference type="EMBL" id="KAL0259902.1"/>
    </source>
</evidence>
<feature type="compositionally biased region" description="Polar residues" evidence="1">
    <location>
        <begin position="783"/>
        <end position="794"/>
    </location>
</feature>
<feature type="compositionally biased region" description="Basic and acidic residues" evidence="1">
    <location>
        <begin position="987"/>
        <end position="997"/>
    </location>
</feature>
<feature type="region of interest" description="Disordered" evidence="1">
    <location>
        <begin position="332"/>
        <end position="357"/>
    </location>
</feature>
<dbReference type="PANTHER" id="PTHR23159:SF31">
    <property type="entry name" value="CENTROSOME-ASSOCIATED PROTEIN CEP250 ISOFORM X1"/>
    <property type="match status" value="1"/>
</dbReference>